<gene>
    <name evidence="1" type="ORF">E5336_06010</name>
</gene>
<keyword evidence="2" id="KW-1185">Reference proteome</keyword>
<protein>
    <submittedName>
        <fullName evidence="1">Uncharacterized protein</fullName>
    </submittedName>
</protein>
<dbReference type="Proteomes" id="UP000308836">
    <property type="component" value="Unassembled WGS sequence"/>
</dbReference>
<accession>A0AC61R802</accession>
<comment type="caution">
    <text evidence="1">The sequence shown here is derived from an EMBL/GenBank/DDBJ whole genome shotgun (WGS) entry which is preliminary data.</text>
</comment>
<dbReference type="EMBL" id="SRYG01000010">
    <property type="protein sequence ID" value="TGY66040.1"/>
    <property type="molecule type" value="Genomic_DNA"/>
</dbReference>
<evidence type="ECO:0000313" key="2">
    <source>
        <dbReference type="Proteomes" id="UP000308836"/>
    </source>
</evidence>
<evidence type="ECO:0000313" key="1">
    <source>
        <dbReference type="EMBL" id="TGY66040.1"/>
    </source>
</evidence>
<organism evidence="1 2">
    <name type="scientific">Dubosiella muris</name>
    <dbReference type="NCBI Taxonomy" id="3038133"/>
    <lineage>
        <taxon>Bacteria</taxon>
        <taxon>Bacillati</taxon>
        <taxon>Bacillota</taxon>
        <taxon>Erysipelotrichia</taxon>
        <taxon>Erysipelotrichales</taxon>
        <taxon>Erysipelotrichaceae</taxon>
        <taxon>Dubosiella</taxon>
    </lineage>
</organism>
<reference evidence="1" key="1">
    <citation type="submission" date="2019-04" db="EMBL/GenBank/DDBJ databases">
        <title>Microbes associate with the intestines of laboratory mice.</title>
        <authorList>
            <person name="Navarre W."/>
            <person name="Wong E."/>
            <person name="Huang K."/>
            <person name="Tropini C."/>
            <person name="Ng K."/>
            <person name="Yu B."/>
        </authorList>
    </citation>
    <scope>NUCLEOTIDE SEQUENCE</scope>
    <source>
        <strain evidence="1">NM09_H32</strain>
    </source>
</reference>
<proteinExistence type="predicted"/>
<name>A0AC61R802_9FIRM</name>
<sequence>MGGAMLTPAFAKNGNTNTPGISIDIVKTLHKDPNVPVPQDPVVFNIQPGTQADINVSSYNGNPIYPGIANVFPSTVSIAPVANTTTIIQSGNPVGYSNHATLTPSSTATFPRAGIYRYVVTEQTPTYDGLALTPNSTASYYLDVYVTNNVTTNAKEVTDIIAWNAGQAGASTANPSTFKVDQFDFSNTYTTHDLTIQNYITGNAADTSLVFDYTLKVNTTEPNQTLYVQMPDGSYQTLQATNGVATLPNIKLGQNQTFTVYGLSANDTFTVTETNPQPDYNVSINLASGDKSDDTVDAMTETLTGKVGTSDDTWNFVNYRQGTVPTAFFTTYGPYVAGVAVLGGLGYAMFRKKKDNE</sequence>